<dbReference type="Gene3D" id="3.90.260.10">
    <property type="entry name" value="Transglutaminase-like"/>
    <property type="match status" value="1"/>
</dbReference>
<evidence type="ECO:0000259" key="8">
    <source>
        <dbReference type="SMART" id="SM01031"/>
    </source>
</evidence>
<dbReference type="InterPro" id="IPR018327">
    <property type="entry name" value="BHD_2"/>
</dbReference>
<evidence type="ECO:0000259" key="9">
    <source>
        <dbReference type="SMART" id="SM01032"/>
    </source>
</evidence>
<feature type="compositionally biased region" description="Acidic residues" evidence="6">
    <location>
        <begin position="245"/>
        <end position="256"/>
    </location>
</feature>
<feature type="compositionally biased region" description="Acidic residues" evidence="6">
    <location>
        <begin position="1109"/>
        <end position="1118"/>
    </location>
</feature>
<feature type="region of interest" description="Disordered" evidence="6">
    <location>
        <begin position="750"/>
        <end position="775"/>
    </location>
</feature>
<evidence type="ECO:0000256" key="1">
    <source>
        <dbReference type="ARBA" id="ARBA00004123"/>
    </source>
</evidence>
<feature type="compositionally biased region" description="Low complexity" evidence="6">
    <location>
        <begin position="544"/>
        <end position="556"/>
    </location>
</feature>
<feature type="region of interest" description="Disordered" evidence="6">
    <location>
        <begin position="93"/>
        <end position="256"/>
    </location>
</feature>
<comment type="subcellular location">
    <subcellularLocation>
        <location evidence="1">Nucleus</location>
    </subcellularLocation>
</comment>
<dbReference type="Pfam" id="PF03835">
    <property type="entry name" value="Rad4"/>
    <property type="match status" value="1"/>
</dbReference>
<feature type="compositionally biased region" description="Basic and acidic residues" evidence="6">
    <location>
        <begin position="762"/>
        <end position="775"/>
    </location>
</feature>
<feature type="compositionally biased region" description="Basic residues" evidence="6">
    <location>
        <begin position="147"/>
        <end position="163"/>
    </location>
</feature>
<reference evidence="10 11" key="1">
    <citation type="journal article" date="2024" name="IMA Fungus">
        <title>IMA Genome - F19 : A genome assembly and annotation guide to empower mycologists, including annotated draft genome sequences of Ceratocystis pirilliformis, Diaporthe australafricana, Fusarium ophioides, Paecilomyces lecythidis, and Sporothrix stenoceras.</title>
        <authorList>
            <person name="Aylward J."/>
            <person name="Wilson A.M."/>
            <person name="Visagie C.M."/>
            <person name="Spraker J."/>
            <person name="Barnes I."/>
            <person name="Buitendag C."/>
            <person name="Ceriani C."/>
            <person name="Del Mar Angel L."/>
            <person name="du Plessis D."/>
            <person name="Fuchs T."/>
            <person name="Gasser K."/>
            <person name="Kramer D."/>
            <person name="Li W."/>
            <person name="Munsamy K."/>
            <person name="Piso A."/>
            <person name="Price J.L."/>
            <person name="Sonnekus B."/>
            <person name="Thomas C."/>
            <person name="van der Nest A."/>
            <person name="van Dijk A."/>
            <person name="van Heerden A."/>
            <person name="van Vuuren N."/>
            <person name="Yilmaz N."/>
            <person name="Duong T.A."/>
            <person name="van der Merwe N.A."/>
            <person name="Wingfield M.J."/>
            <person name="Wingfield B.D."/>
        </authorList>
    </citation>
    <scope>NUCLEOTIDE SEQUENCE [LARGE SCALE GENOMIC DNA]</scope>
    <source>
        <strain evidence="10 11">CMW 5346</strain>
    </source>
</reference>
<feature type="region of interest" description="Disordered" evidence="6">
    <location>
        <begin position="817"/>
        <end position="844"/>
    </location>
</feature>
<dbReference type="SMART" id="SM01031">
    <property type="entry name" value="BHD_2"/>
    <property type="match status" value="1"/>
</dbReference>
<dbReference type="SUPFAM" id="SSF54001">
    <property type="entry name" value="Cysteine proteinases"/>
    <property type="match status" value="1"/>
</dbReference>
<dbReference type="InterPro" id="IPR036985">
    <property type="entry name" value="Transglutaminase-like_sf"/>
</dbReference>
<protein>
    <recommendedName>
        <fullName evidence="12">Xeroderma pigmentosum group C-complementing protein</fullName>
    </recommendedName>
</protein>
<dbReference type="SMART" id="SM01030">
    <property type="entry name" value="BHD_1"/>
    <property type="match status" value="1"/>
</dbReference>
<dbReference type="Proteomes" id="UP001583186">
    <property type="component" value="Unassembled WGS sequence"/>
</dbReference>
<keyword evidence="5" id="KW-0539">Nucleus</keyword>
<feature type="region of interest" description="Disordered" evidence="6">
    <location>
        <begin position="525"/>
        <end position="578"/>
    </location>
</feature>
<dbReference type="Pfam" id="PF10403">
    <property type="entry name" value="BHD_1"/>
    <property type="match status" value="1"/>
</dbReference>
<feature type="region of interest" description="Disordered" evidence="6">
    <location>
        <begin position="377"/>
        <end position="397"/>
    </location>
</feature>
<feature type="domain" description="Rad4 beta-hairpin" evidence="9">
    <location>
        <begin position="927"/>
        <end position="1001"/>
    </location>
</feature>
<feature type="compositionally biased region" description="Low complexity" evidence="6">
    <location>
        <begin position="35"/>
        <end position="44"/>
    </location>
</feature>
<dbReference type="InterPro" id="IPR018328">
    <property type="entry name" value="Rad4_beta-hairpin_dom3"/>
</dbReference>
<evidence type="ECO:0000256" key="6">
    <source>
        <dbReference type="SAM" id="MobiDB-lite"/>
    </source>
</evidence>
<feature type="region of interest" description="Disordered" evidence="6">
    <location>
        <begin position="1105"/>
        <end position="1127"/>
    </location>
</feature>
<dbReference type="InterPro" id="IPR042488">
    <property type="entry name" value="Rad4_BHD3_sf"/>
</dbReference>
<evidence type="ECO:0000256" key="3">
    <source>
        <dbReference type="ARBA" id="ARBA00022763"/>
    </source>
</evidence>
<feature type="region of interest" description="Disordered" evidence="6">
    <location>
        <begin position="1"/>
        <end position="75"/>
    </location>
</feature>
<accession>A0ABR3YLW3</accession>
<evidence type="ECO:0000256" key="2">
    <source>
        <dbReference type="ARBA" id="ARBA00009525"/>
    </source>
</evidence>
<keyword evidence="4" id="KW-0234">DNA repair</keyword>
<evidence type="ECO:0000256" key="5">
    <source>
        <dbReference type="ARBA" id="ARBA00023242"/>
    </source>
</evidence>
<feature type="domain" description="Rad4 beta-hairpin" evidence="7">
    <location>
        <begin position="774"/>
        <end position="855"/>
    </location>
</feature>
<keyword evidence="3" id="KW-0227">DNA damage</keyword>
<dbReference type="InterPro" id="IPR038765">
    <property type="entry name" value="Papain-like_cys_pep_sf"/>
</dbReference>
<dbReference type="InterPro" id="IPR018325">
    <property type="entry name" value="Rad4/PNGase_transGLS-fold"/>
</dbReference>
<dbReference type="SMART" id="SM01032">
    <property type="entry name" value="BHD_3"/>
    <property type="match status" value="1"/>
</dbReference>
<proteinExistence type="inferred from homology"/>
<dbReference type="InterPro" id="IPR018326">
    <property type="entry name" value="Rad4_beta-hairpin_dom1"/>
</dbReference>
<dbReference type="Pfam" id="PF10405">
    <property type="entry name" value="BHD_3"/>
    <property type="match status" value="1"/>
</dbReference>
<sequence length="1127" mass="124641">MAPRKRPGGDDAPSPVPPKKTRAATVKKEMMNEDSSLPVRSSRSSTKKAASKPEPKRSKTPPSATKSIPRKPTLFDDLDGVAASLASDLQYLKNLENEDDDEGSELSDMSDVDFEDVPLTEEEKKSKKPKGKPQKDGKDNLPVKSSRSSKKKAITKPAPKRPSTRPSATKPLPRKPTLFDNLDGVGSSPASDLQYLKSLEGNDDEGSCDSDSGSELSAMFDVDFEDVPLAQEEKKKKKAKKEEPKSDDDDEDEDMEFEDVAAPEPAPFSFLSMAMDDDEAGNGAGGASGDLELTLIKDTRVSLTALHQGDAKKGPSKMERLVRSATHCVHVQSLLWHNAKRNAWLCDPDVHGLLLSHIPPRLWDEIDRFRLKSGLTQPEVNSKSQGKGKKGKAAAPAREWSGAAARLEAGAVDMSHGDPLFRLLRALSSWWRQKFRVTAPGLRKTGYMTLERLDRFLKAAKDTAGNDPLRFGERIRNKKAFREYAATLEGSRDVGAQLFTALLRALGLEARLVANLQPLGFGWNKLEDADPEEEEDDAHGQPESAAAATPSTSTPATPTPKKPKTRAPPSRAKGKADAPVVIDDDFDFDLEMAEVNSDNESVVFVPDEKDKPTKAGERAVFDKDLQFPVYWTEVLSPATQKYVPVDALVKHIVATNRELIESLEPRGGKADKARQVMAYVVGYSSDGTAKDVTVRYLKRHMLPGRTRGVRFPVEKIPVYNKHGKIRRYDMLDWFRQSVMRGYARGQSAQYPLTEADDAEDSADLKPAKAEKKEVKEGEETLQYYKQSKEFVLERHLKREEALVADAVPVKVFRNGKKGKGAAAKKKRSKNDDDSDEDDGDDAAGAENVYLRKDVVHVKSAETWHKQGRAPVTGQMPLKRVPYRAATINRRREIAEAEAATGEKVLQGLFSYEQTDWIIPPPIENGVIPKNAYGNIDLFAEHMCPEGAVHVPFRGAMRVCKKLQIDFAEAVVDFEFGHRMAVPVIQGVVIAEEHHDRVMEALAKDEAERTRKADEKKRAAALSLWRKMLMGLRIVERIRADYGEVREDERVFGHHDERGVVDLDAEDGAAAVPAHEDVDTAGGFLPEGYEYEDEADVQPVTTSSFFPVHDEEDNNDDGDIGGGGFIVE</sequence>
<evidence type="ECO:0000256" key="4">
    <source>
        <dbReference type="ARBA" id="ARBA00023204"/>
    </source>
</evidence>
<dbReference type="EMBL" id="JAWCUI010000084">
    <property type="protein sequence ID" value="KAL1888838.1"/>
    <property type="molecule type" value="Genomic_DNA"/>
</dbReference>
<dbReference type="Pfam" id="PF10404">
    <property type="entry name" value="BHD_2"/>
    <property type="match status" value="1"/>
</dbReference>
<dbReference type="InterPro" id="IPR004583">
    <property type="entry name" value="DNA_repair_Rad4"/>
</dbReference>
<feature type="domain" description="Rad4 beta-hairpin" evidence="8">
    <location>
        <begin position="857"/>
        <end position="920"/>
    </location>
</feature>
<feature type="compositionally biased region" description="Acidic residues" evidence="6">
    <location>
        <begin position="97"/>
        <end position="120"/>
    </location>
</feature>
<evidence type="ECO:0000259" key="7">
    <source>
        <dbReference type="SMART" id="SM01030"/>
    </source>
</evidence>
<dbReference type="Gene3D" id="3.30.70.2460">
    <property type="entry name" value="Rad4, beta-hairpin domain BHD3"/>
    <property type="match status" value="1"/>
</dbReference>
<feature type="compositionally biased region" description="Basic residues" evidence="6">
    <location>
        <begin position="817"/>
        <end position="828"/>
    </location>
</feature>
<comment type="similarity">
    <text evidence="2">Belongs to the XPC family.</text>
</comment>
<evidence type="ECO:0000313" key="11">
    <source>
        <dbReference type="Proteomes" id="UP001583186"/>
    </source>
</evidence>
<comment type="caution">
    <text evidence="10">The sequence shown here is derived from an EMBL/GenBank/DDBJ whole genome shotgun (WGS) entry which is preliminary data.</text>
</comment>
<dbReference type="PANTHER" id="PTHR12135:SF2">
    <property type="entry name" value="DNA REPAIR PROTEIN RAD34"/>
    <property type="match status" value="1"/>
</dbReference>
<feature type="compositionally biased region" description="Acidic residues" evidence="6">
    <location>
        <begin position="832"/>
        <end position="843"/>
    </location>
</feature>
<evidence type="ECO:0000313" key="10">
    <source>
        <dbReference type="EMBL" id="KAL1888838.1"/>
    </source>
</evidence>
<gene>
    <name evidence="10" type="ORF">Sste5346_009316</name>
</gene>
<dbReference type="PANTHER" id="PTHR12135">
    <property type="entry name" value="DNA REPAIR PROTEIN XP-C / RAD4"/>
    <property type="match status" value="1"/>
</dbReference>
<name>A0ABR3YLW3_9PEZI</name>
<organism evidence="10 11">
    <name type="scientific">Sporothrix stenoceras</name>
    <dbReference type="NCBI Taxonomy" id="5173"/>
    <lineage>
        <taxon>Eukaryota</taxon>
        <taxon>Fungi</taxon>
        <taxon>Dikarya</taxon>
        <taxon>Ascomycota</taxon>
        <taxon>Pezizomycotina</taxon>
        <taxon>Sordariomycetes</taxon>
        <taxon>Sordariomycetidae</taxon>
        <taxon>Ophiostomatales</taxon>
        <taxon>Ophiostomataceae</taxon>
        <taxon>Sporothrix</taxon>
    </lineage>
</organism>
<keyword evidence="11" id="KW-1185">Reference proteome</keyword>
<evidence type="ECO:0008006" key="12">
    <source>
        <dbReference type="Google" id="ProtNLM"/>
    </source>
</evidence>